<dbReference type="PANTHER" id="PTHR30466:SF1">
    <property type="entry name" value="FMN REDUCTASE (NADH) RUTF"/>
    <property type="match status" value="1"/>
</dbReference>
<dbReference type="GO" id="GO:0016491">
    <property type="term" value="F:oxidoreductase activity"/>
    <property type="evidence" value="ECO:0007669"/>
    <property type="project" value="UniProtKB-KW"/>
</dbReference>
<sequence>MPDGTSVTETTFLPADPRALRDAFGRFATGVTLVTTLGPEGPVGFVANSFASVSLDPPLVLWSPARASRRFGIFAEAAHFAIHVLEAGQREWLARFTRGGAGFDGLDHSVTTEGLPALSGALARFDCASHAVHDGGDHAIVVGRVLRVTVRAGEPLLFSQGRYGRFEG</sequence>
<evidence type="ECO:0000259" key="2">
    <source>
        <dbReference type="SMART" id="SM00903"/>
    </source>
</evidence>
<keyword evidence="4" id="KW-1185">Reference proteome</keyword>
<evidence type="ECO:0000313" key="3">
    <source>
        <dbReference type="EMBL" id="MFC3087338.1"/>
    </source>
</evidence>
<dbReference type="Gene3D" id="2.30.110.10">
    <property type="entry name" value="Electron Transport, Fmn-binding Protein, Chain A"/>
    <property type="match status" value="1"/>
</dbReference>
<name>A0ABV7DXP6_9RHOB</name>
<dbReference type="InterPro" id="IPR012349">
    <property type="entry name" value="Split_barrel_FMN-bd"/>
</dbReference>
<comment type="caution">
    <text evidence="3">The sequence shown here is derived from an EMBL/GenBank/DDBJ whole genome shotgun (WGS) entry which is preliminary data.</text>
</comment>
<dbReference type="Pfam" id="PF01613">
    <property type="entry name" value="Flavin_Reduct"/>
    <property type="match status" value="1"/>
</dbReference>
<dbReference type="InterPro" id="IPR050268">
    <property type="entry name" value="NADH-dep_flavin_reductase"/>
</dbReference>
<evidence type="ECO:0000313" key="4">
    <source>
        <dbReference type="Proteomes" id="UP001595445"/>
    </source>
</evidence>
<dbReference type="RefSeq" id="WP_197641718.1">
    <property type="nucleotide sequence ID" value="NZ_JAEACP010000001.1"/>
</dbReference>
<keyword evidence="1 3" id="KW-0560">Oxidoreductase</keyword>
<evidence type="ECO:0000256" key="1">
    <source>
        <dbReference type="ARBA" id="ARBA00023002"/>
    </source>
</evidence>
<dbReference type="Proteomes" id="UP001595445">
    <property type="component" value="Unassembled WGS sequence"/>
</dbReference>
<dbReference type="SMART" id="SM00903">
    <property type="entry name" value="Flavin_Reduct"/>
    <property type="match status" value="1"/>
</dbReference>
<dbReference type="EMBL" id="JBHRSM010000025">
    <property type="protein sequence ID" value="MFC3087338.1"/>
    <property type="molecule type" value="Genomic_DNA"/>
</dbReference>
<proteinExistence type="predicted"/>
<organism evidence="3 4">
    <name type="scientific">Tabrizicola soli</name>
    <dbReference type="NCBI Taxonomy" id="2185115"/>
    <lineage>
        <taxon>Bacteria</taxon>
        <taxon>Pseudomonadati</taxon>
        <taxon>Pseudomonadota</taxon>
        <taxon>Alphaproteobacteria</taxon>
        <taxon>Rhodobacterales</taxon>
        <taxon>Paracoccaceae</taxon>
        <taxon>Tabrizicola</taxon>
    </lineage>
</organism>
<gene>
    <name evidence="3" type="ORF">ACFOD6_14895</name>
</gene>
<accession>A0ABV7DXP6</accession>
<dbReference type="EC" id="1.5.1.-" evidence="3"/>
<dbReference type="InterPro" id="IPR002563">
    <property type="entry name" value="Flavin_Rdtase-like_dom"/>
</dbReference>
<dbReference type="SUPFAM" id="SSF50475">
    <property type="entry name" value="FMN-binding split barrel"/>
    <property type="match status" value="1"/>
</dbReference>
<reference evidence="4" key="1">
    <citation type="journal article" date="2019" name="Int. J. Syst. Evol. Microbiol.">
        <title>The Global Catalogue of Microorganisms (GCM) 10K type strain sequencing project: providing services to taxonomists for standard genome sequencing and annotation.</title>
        <authorList>
            <consortium name="The Broad Institute Genomics Platform"/>
            <consortium name="The Broad Institute Genome Sequencing Center for Infectious Disease"/>
            <person name="Wu L."/>
            <person name="Ma J."/>
        </authorList>
    </citation>
    <scope>NUCLEOTIDE SEQUENCE [LARGE SCALE GENOMIC DNA]</scope>
    <source>
        <strain evidence="4">KCTC 62102</strain>
    </source>
</reference>
<protein>
    <submittedName>
        <fullName evidence="3">Flavin reductase family protein</fullName>
        <ecNumber evidence="3">1.5.1.-</ecNumber>
    </submittedName>
</protein>
<dbReference type="PANTHER" id="PTHR30466">
    <property type="entry name" value="FLAVIN REDUCTASE"/>
    <property type="match status" value="1"/>
</dbReference>
<feature type="domain" description="Flavin reductase like" evidence="2">
    <location>
        <begin position="24"/>
        <end position="165"/>
    </location>
</feature>